<keyword evidence="1" id="KW-0472">Membrane</keyword>
<feature type="transmembrane region" description="Helical" evidence="1">
    <location>
        <begin position="32"/>
        <end position="52"/>
    </location>
</feature>
<reference evidence="2 3" key="1">
    <citation type="journal article" date="2020" name="ISME J.">
        <title>Comparative genomics reveals insights into cyanobacterial evolution and habitat adaptation.</title>
        <authorList>
            <person name="Chen M.Y."/>
            <person name="Teng W.K."/>
            <person name="Zhao L."/>
            <person name="Hu C.X."/>
            <person name="Zhou Y.K."/>
            <person name="Han B.P."/>
            <person name="Song L.R."/>
            <person name="Shu W.S."/>
        </authorList>
    </citation>
    <scope>NUCLEOTIDE SEQUENCE [LARGE SCALE GENOMIC DNA]</scope>
    <source>
        <strain evidence="2 3">FACHB-288</strain>
    </source>
</reference>
<gene>
    <name evidence="2" type="ORF">H6G24_16740</name>
</gene>
<evidence type="ECO:0000313" key="2">
    <source>
        <dbReference type="EMBL" id="MBD2197126.1"/>
    </source>
</evidence>
<proteinExistence type="predicted"/>
<keyword evidence="1" id="KW-0812">Transmembrane</keyword>
<name>A0ABR8ADJ8_9CYAN</name>
<evidence type="ECO:0000256" key="1">
    <source>
        <dbReference type="SAM" id="Phobius"/>
    </source>
</evidence>
<sequence length="146" mass="16292">MPLYVKFWNRLKTFPKGLSAGSQTSPTVSGPAAAALISAAFGCFILMVGQHITSAFKPWEKIIWSLGDWIPGSHNANPLYGEIGSYAGKETVLLIGWLVSWLILSKLWQDKQIKARTIFFCLFCFLVAATVMNWHPLFPYLPLMPT</sequence>
<feature type="transmembrane region" description="Helical" evidence="1">
    <location>
        <begin position="86"/>
        <end position="105"/>
    </location>
</feature>
<organism evidence="2 3">
    <name type="scientific">Calothrix parietina FACHB-288</name>
    <dbReference type="NCBI Taxonomy" id="2692896"/>
    <lineage>
        <taxon>Bacteria</taxon>
        <taxon>Bacillati</taxon>
        <taxon>Cyanobacteriota</taxon>
        <taxon>Cyanophyceae</taxon>
        <taxon>Nostocales</taxon>
        <taxon>Calotrichaceae</taxon>
        <taxon>Calothrix</taxon>
    </lineage>
</organism>
<protein>
    <submittedName>
        <fullName evidence="2">Uncharacterized protein</fullName>
    </submittedName>
</protein>
<feature type="transmembrane region" description="Helical" evidence="1">
    <location>
        <begin position="117"/>
        <end position="137"/>
    </location>
</feature>
<accession>A0ABR8ADJ8</accession>
<comment type="caution">
    <text evidence="2">The sequence shown here is derived from an EMBL/GenBank/DDBJ whole genome shotgun (WGS) entry which is preliminary data.</text>
</comment>
<keyword evidence="3" id="KW-1185">Reference proteome</keyword>
<dbReference type="EMBL" id="JACJQH010000025">
    <property type="protein sequence ID" value="MBD2197126.1"/>
    <property type="molecule type" value="Genomic_DNA"/>
</dbReference>
<keyword evidence="1" id="KW-1133">Transmembrane helix</keyword>
<dbReference type="Proteomes" id="UP000658514">
    <property type="component" value="Unassembled WGS sequence"/>
</dbReference>
<evidence type="ECO:0000313" key="3">
    <source>
        <dbReference type="Proteomes" id="UP000658514"/>
    </source>
</evidence>